<evidence type="ECO:0000256" key="1">
    <source>
        <dbReference type="SAM" id="MobiDB-lite"/>
    </source>
</evidence>
<evidence type="ECO:0000313" key="3">
    <source>
        <dbReference type="Proteomes" id="UP001152300"/>
    </source>
</evidence>
<dbReference type="OrthoDB" id="10493181at2759"/>
<reference evidence="2" key="1">
    <citation type="submission" date="2022-11" db="EMBL/GenBank/DDBJ databases">
        <title>Genome Resource of Sclerotinia nivalis Strain SnTB1, a Plant Pathogen Isolated from American Ginseng.</title>
        <authorList>
            <person name="Fan S."/>
        </authorList>
    </citation>
    <scope>NUCLEOTIDE SEQUENCE</scope>
    <source>
        <strain evidence="2">SnTB1</strain>
    </source>
</reference>
<feature type="compositionally biased region" description="Polar residues" evidence="1">
    <location>
        <begin position="140"/>
        <end position="153"/>
    </location>
</feature>
<proteinExistence type="predicted"/>
<evidence type="ECO:0000313" key="2">
    <source>
        <dbReference type="EMBL" id="KAJ8069579.1"/>
    </source>
</evidence>
<protein>
    <submittedName>
        <fullName evidence="2">Uncharacterized protein</fullName>
    </submittedName>
</protein>
<dbReference type="EMBL" id="JAPEIS010000001">
    <property type="protein sequence ID" value="KAJ8069579.1"/>
    <property type="molecule type" value="Genomic_DNA"/>
</dbReference>
<comment type="caution">
    <text evidence="2">The sequence shown here is derived from an EMBL/GenBank/DDBJ whole genome shotgun (WGS) entry which is preliminary data.</text>
</comment>
<feature type="compositionally biased region" description="Low complexity" evidence="1">
    <location>
        <begin position="93"/>
        <end position="107"/>
    </location>
</feature>
<sequence>MFSCITLCQDVTLRDRFNLAGISSVIGERSIADVPPNRRRITWDLPSYVSLRDIQGISDNDLYIDTIYSQNIVQGTFGHPKFEIDAVKQPNNDSFTSSDSCSPSFPSYTASPHIARNTTQRRSSSSQPPPPKLPHLSPSTVQGNSSPRSSFDIQPTPEPASPASQSSNQDCLLPLQTPVTIEELSQGNSISVSAVRPPTTPGNFSGRSTLLAGLQDRSFQYKCDHCSEEFPRPCDLKYVTRNVNRNSG</sequence>
<keyword evidence="3" id="KW-1185">Reference proteome</keyword>
<dbReference type="Proteomes" id="UP001152300">
    <property type="component" value="Unassembled WGS sequence"/>
</dbReference>
<organism evidence="2 3">
    <name type="scientific">Sclerotinia nivalis</name>
    <dbReference type="NCBI Taxonomy" id="352851"/>
    <lineage>
        <taxon>Eukaryota</taxon>
        <taxon>Fungi</taxon>
        <taxon>Dikarya</taxon>
        <taxon>Ascomycota</taxon>
        <taxon>Pezizomycotina</taxon>
        <taxon>Leotiomycetes</taxon>
        <taxon>Helotiales</taxon>
        <taxon>Sclerotiniaceae</taxon>
        <taxon>Sclerotinia</taxon>
    </lineage>
</organism>
<dbReference type="AlphaFoldDB" id="A0A9X0AVV7"/>
<name>A0A9X0AVV7_9HELO</name>
<accession>A0A9X0AVV7</accession>
<feature type="region of interest" description="Disordered" evidence="1">
    <location>
        <begin position="89"/>
        <end position="170"/>
    </location>
</feature>
<gene>
    <name evidence="2" type="ORF">OCU04_000018</name>
</gene>